<dbReference type="Gene3D" id="1.20.120.450">
    <property type="entry name" value="dinb family like domain"/>
    <property type="match status" value="1"/>
</dbReference>
<comment type="caution">
    <text evidence="1">The sequence shown here is derived from an EMBL/GenBank/DDBJ whole genome shotgun (WGS) entry which is preliminary data.</text>
</comment>
<dbReference type="Proteomes" id="UP001500027">
    <property type="component" value="Unassembled WGS sequence"/>
</dbReference>
<dbReference type="SUPFAM" id="SSF109854">
    <property type="entry name" value="DinB/YfiT-like putative metalloenzymes"/>
    <property type="match status" value="1"/>
</dbReference>
<sequence>MNSEVLIKILERDLNKLKDELNTYTSEESLWLLPKGINNSAGNLVLHIVGNLNHFIGAILGNTGYIRKRDLEFSQKNIPRSIILTKIDETIGVVEETLKKLTSSDLIKAYPLLVFKEPMTTAYFLSHLASHLAYHVGQINYHRRLLNL</sequence>
<evidence type="ECO:0000313" key="1">
    <source>
        <dbReference type="EMBL" id="GAA4270498.1"/>
    </source>
</evidence>
<accession>A0ABP8EEE8</accession>
<keyword evidence="2" id="KW-1185">Reference proteome</keyword>
<dbReference type="InterPro" id="IPR034660">
    <property type="entry name" value="DinB/YfiT-like"/>
</dbReference>
<dbReference type="RefSeq" id="WP_139002875.1">
    <property type="nucleotide sequence ID" value="NZ_BAABAV010000003.1"/>
</dbReference>
<dbReference type="InterPro" id="IPR011466">
    <property type="entry name" value="DUF1572"/>
</dbReference>
<evidence type="ECO:0008006" key="3">
    <source>
        <dbReference type="Google" id="ProtNLM"/>
    </source>
</evidence>
<proteinExistence type="predicted"/>
<protein>
    <recommendedName>
        <fullName evidence="3">DUF1572 domain-containing protein</fullName>
    </recommendedName>
</protein>
<organism evidence="1 2">
    <name type="scientific">Hyunsoonleella aestuarii</name>
    <dbReference type="NCBI Taxonomy" id="912802"/>
    <lineage>
        <taxon>Bacteria</taxon>
        <taxon>Pseudomonadati</taxon>
        <taxon>Bacteroidota</taxon>
        <taxon>Flavobacteriia</taxon>
        <taxon>Flavobacteriales</taxon>
        <taxon>Flavobacteriaceae</taxon>
    </lineage>
</organism>
<dbReference type="EMBL" id="BAABAV010000003">
    <property type="protein sequence ID" value="GAA4270498.1"/>
    <property type="molecule type" value="Genomic_DNA"/>
</dbReference>
<gene>
    <name evidence="1" type="ORF">GCM10022257_25990</name>
</gene>
<name>A0ABP8EEE8_9FLAO</name>
<dbReference type="Pfam" id="PF07609">
    <property type="entry name" value="DUF1572"/>
    <property type="match status" value="1"/>
</dbReference>
<reference evidence="2" key="1">
    <citation type="journal article" date="2019" name="Int. J. Syst. Evol. Microbiol.">
        <title>The Global Catalogue of Microorganisms (GCM) 10K type strain sequencing project: providing services to taxonomists for standard genome sequencing and annotation.</title>
        <authorList>
            <consortium name="The Broad Institute Genomics Platform"/>
            <consortium name="The Broad Institute Genome Sequencing Center for Infectious Disease"/>
            <person name="Wu L."/>
            <person name="Ma J."/>
        </authorList>
    </citation>
    <scope>NUCLEOTIDE SEQUENCE [LARGE SCALE GENOMIC DNA]</scope>
    <source>
        <strain evidence="2">JCM 17452</strain>
    </source>
</reference>
<evidence type="ECO:0000313" key="2">
    <source>
        <dbReference type="Proteomes" id="UP001500027"/>
    </source>
</evidence>